<comment type="catalytic activity">
    <reaction evidence="2">
        <text>an L-aminoacyl-L-amino acid + H2O = 2 an L-alpha-amino acid</text>
        <dbReference type="Rhea" id="RHEA:48940"/>
        <dbReference type="ChEBI" id="CHEBI:15377"/>
        <dbReference type="ChEBI" id="CHEBI:59869"/>
        <dbReference type="ChEBI" id="CHEBI:77460"/>
        <dbReference type="EC" id="3.4.13.19"/>
    </reaction>
</comment>
<accession>A0AAV9X0F9</accession>
<protein>
    <recommendedName>
        <fullName evidence="2">Dipeptidase</fullName>
        <ecNumber evidence="2">3.4.13.19</ecNumber>
    </recommendedName>
</protein>
<feature type="region of interest" description="Disordered" evidence="3">
    <location>
        <begin position="1"/>
        <end position="46"/>
    </location>
</feature>
<evidence type="ECO:0000313" key="5">
    <source>
        <dbReference type="Proteomes" id="UP001365542"/>
    </source>
</evidence>
<dbReference type="EMBL" id="JAVHJO010000013">
    <property type="protein sequence ID" value="KAK6529994.1"/>
    <property type="molecule type" value="Genomic_DNA"/>
</dbReference>
<dbReference type="GO" id="GO:0046872">
    <property type="term" value="F:metal ion binding"/>
    <property type="evidence" value="ECO:0007669"/>
    <property type="project" value="UniProtKB-UniRule"/>
</dbReference>
<organism evidence="4 5">
    <name type="scientific">Orbilia ellipsospora</name>
    <dbReference type="NCBI Taxonomy" id="2528407"/>
    <lineage>
        <taxon>Eukaryota</taxon>
        <taxon>Fungi</taxon>
        <taxon>Dikarya</taxon>
        <taxon>Ascomycota</taxon>
        <taxon>Pezizomycotina</taxon>
        <taxon>Orbiliomycetes</taxon>
        <taxon>Orbiliales</taxon>
        <taxon>Orbiliaceae</taxon>
        <taxon>Orbilia</taxon>
    </lineage>
</organism>
<dbReference type="AlphaFoldDB" id="A0AAV9X0F9"/>
<keyword evidence="2" id="KW-0482">Metalloprotease</keyword>
<evidence type="ECO:0000313" key="4">
    <source>
        <dbReference type="EMBL" id="KAK6529994.1"/>
    </source>
</evidence>
<evidence type="ECO:0000256" key="2">
    <source>
        <dbReference type="RuleBase" id="RU341113"/>
    </source>
</evidence>
<dbReference type="EC" id="3.4.13.19" evidence="2"/>
<keyword evidence="5" id="KW-1185">Reference proteome</keyword>
<dbReference type="PANTHER" id="PTHR10443:SF12">
    <property type="entry name" value="DIPEPTIDASE"/>
    <property type="match status" value="1"/>
</dbReference>
<sequence length="491" mass="54748">MTSPVGCKLTQKTMSRRPDDEEPAENMSEKLGASSGGCGDGDDVEGQIPRARAPESFLMRHLGNPKYLLPLIAVVFLTALHFNGFLAKRADVDLSDAFEFFRPRPVPLTLDERVDRILSSSPLIDTHIDLPIFARALYQNHIYNENFTVPFKEGGMVGNIDIPRLQTGRVGGVFWSVFTSCPPTGLDPNEEFKDEVYYESIHDTIQQIDVMKRLVRAYPHDFGWATSSREFEQVFKSSRGRKVASVLGIEGLHQIGNSPAAIRLFYEVGVRYITLTHNCNNQYADGALVEKPHWGGLNPILGPQLIQEFNRLGMIVDLSHVSPATMRDVLIVTKAPVIFSHSSAYALTNHPRNVPDDVLELVKKNGGVVQINFAPDFITQTGDGKATLEDVADHVAYIGEKIGWEHVGFGSDFDGIPTVPVGLEDVSKYPALVKELLTRGISDDDVRRVTGLNVLRVWREVERIAKDIQLEEDQELEDDVKRINLDSKMDL</sequence>
<evidence type="ECO:0000256" key="3">
    <source>
        <dbReference type="SAM" id="MobiDB-lite"/>
    </source>
</evidence>
<name>A0AAV9X0F9_9PEZI</name>
<proteinExistence type="inferred from homology"/>
<dbReference type="Pfam" id="PF01244">
    <property type="entry name" value="Peptidase_M19"/>
    <property type="match status" value="1"/>
</dbReference>
<comment type="caution">
    <text evidence="4">The sequence shown here is derived from an EMBL/GenBank/DDBJ whole genome shotgun (WGS) entry which is preliminary data.</text>
</comment>
<dbReference type="Gene3D" id="3.20.20.140">
    <property type="entry name" value="Metal-dependent hydrolases"/>
    <property type="match status" value="1"/>
</dbReference>
<dbReference type="SUPFAM" id="SSF51556">
    <property type="entry name" value="Metallo-dependent hydrolases"/>
    <property type="match status" value="1"/>
</dbReference>
<keyword evidence="2" id="KW-0479">Metal-binding</keyword>
<dbReference type="PANTHER" id="PTHR10443">
    <property type="entry name" value="MICROSOMAL DIPEPTIDASE"/>
    <property type="match status" value="1"/>
</dbReference>
<dbReference type="GO" id="GO:0006508">
    <property type="term" value="P:proteolysis"/>
    <property type="evidence" value="ECO:0007669"/>
    <property type="project" value="UniProtKB-KW"/>
</dbReference>
<dbReference type="GO" id="GO:0070573">
    <property type="term" value="F:metallodipeptidase activity"/>
    <property type="evidence" value="ECO:0007669"/>
    <property type="project" value="InterPro"/>
</dbReference>
<dbReference type="Proteomes" id="UP001365542">
    <property type="component" value="Unassembled WGS sequence"/>
</dbReference>
<comment type="similarity">
    <text evidence="2">Belongs to the metallo-dependent hydrolases superfamily. Peptidase M19 family.</text>
</comment>
<dbReference type="InterPro" id="IPR008257">
    <property type="entry name" value="Pept_M19"/>
</dbReference>
<dbReference type="CDD" id="cd01301">
    <property type="entry name" value="rDP_like"/>
    <property type="match status" value="1"/>
</dbReference>
<evidence type="ECO:0000256" key="1">
    <source>
        <dbReference type="ARBA" id="ARBA00022997"/>
    </source>
</evidence>
<keyword evidence="2" id="KW-0378">Hydrolase</keyword>
<comment type="cofactor">
    <cofactor evidence="2">
        <name>Zn(2+)</name>
        <dbReference type="ChEBI" id="CHEBI:29105"/>
    </cofactor>
</comment>
<dbReference type="PROSITE" id="PS51365">
    <property type="entry name" value="RENAL_DIPEPTIDASE_2"/>
    <property type="match status" value="1"/>
</dbReference>
<reference evidence="4 5" key="1">
    <citation type="submission" date="2019-10" db="EMBL/GenBank/DDBJ databases">
        <authorList>
            <person name="Palmer J.M."/>
        </authorList>
    </citation>
    <scope>NUCLEOTIDE SEQUENCE [LARGE SCALE GENOMIC DNA]</scope>
    <source>
        <strain evidence="4 5">TWF694</strain>
    </source>
</reference>
<keyword evidence="1 2" id="KW-0224">Dipeptidase</keyword>
<dbReference type="InterPro" id="IPR032466">
    <property type="entry name" value="Metal_Hydrolase"/>
</dbReference>
<gene>
    <name evidence="4" type="ORF">TWF694_003370</name>
</gene>
<keyword evidence="2" id="KW-0862">Zinc</keyword>
<keyword evidence="2" id="KW-0645">Protease</keyword>